<evidence type="ECO:0000256" key="1">
    <source>
        <dbReference type="ARBA" id="ARBA00038310"/>
    </source>
</evidence>
<name>A0ABY2SPI5_9HYPH</name>
<dbReference type="Gene3D" id="3.20.20.140">
    <property type="entry name" value="Metal-dependent hydrolases"/>
    <property type="match status" value="1"/>
</dbReference>
<dbReference type="Proteomes" id="UP000305202">
    <property type="component" value="Unassembled WGS sequence"/>
</dbReference>
<dbReference type="PANTHER" id="PTHR43569:SF1">
    <property type="entry name" value="BLL3371 PROTEIN"/>
    <property type="match status" value="1"/>
</dbReference>
<reference evidence="3 4" key="1">
    <citation type="submission" date="2019-04" db="EMBL/GenBank/DDBJ databases">
        <authorList>
            <person name="Li M."/>
            <person name="Gao C."/>
        </authorList>
    </citation>
    <scope>NUCLEOTIDE SEQUENCE [LARGE SCALE GENOMIC DNA]</scope>
    <source>
        <strain evidence="3 4">BGMRC 2031</strain>
    </source>
</reference>
<dbReference type="Pfam" id="PF04909">
    <property type="entry name" value="Amidohydro_2"/>
    <property type="match status" value="1"/>
</dbReference>
<accession>A0ABY2SPI5</accession>
<evidence type="ECO:0000313" key="4">
    <source>
        <dbReference type="Proteomes" id="UP000305202"/>
    </source>
</evidence>
<proteinExistence type="inferred from homology"/>
<dbReference type="PANTHER" id="PTHR43569">
    <property type="entry name" value="AMIDOHYDROLASE"/>
    <property type="match status" value="1"/>
</dbReference>
<dbReference type="InterPro" id="IPR032466">
    <property type="entry name" value="Metal_Hydrolase"/>
</dbReference>
<organism evidence="3 4">
    <name type="scientific">Martelella alba</name>
    <dbReference type="NCBI Taxonomy" id="2590451"/>
    <lineage>
        <taxon>Bacteria</taxon>
        <taxon>Pseudomonadati</taxon>
        <taxon>Pseudomonadota</taxon>
        <taxon>Alphaproteobacteria</taxon>
        <taxon>Hyphomicrobiales</taxon>
        <taxon>Aurantimonadaceae</taxon>
        <taxon>Martelella</taxon>
    </lineage>
</organism>
<protein>
    <recommendedName>
        <fullName evidence="2">Amidohydrolase-related domain-containing protein</fullName>
    </recommendedName>
</protein>
<comment type="caution">
    <text evidence="3">The sequence shown here is derived from an EMBL/GenBank/DDBJ whole genome shotgun (WGS) entry which is preliminary data.</text>
</comment>
<dbReference type="RefSeq" id="WP_136988878.1">
    <property type="nucleotide sequence ID" value="NZ_SZPQ01000003.1"/>
</dbReference>
<comment type="similarity">
    <text evidence="1">Belongs to the metallo-dependent hydrolases superfamily.</text>
</comment>
<gene>
    <name evidence="3" type="ORF">FCN80_05460</name>
</gene>
<dbReference type="InterPro" id="IPR052350">
    <property type="entry name" value="Metallo-dep_Lactonases"/>
</dbReference>
<evidence type="ECO:0000259" key="2">
    <source>
        <dbReference type="Pfam" id="PF04909"/>
    </source>
</evidence>
<dbReference type="InterPro" id="IPR006680">
    <property type="entry name" value="Amidohydro-rel"/>
</dbReference>
<keyword evidence="4" id="KW-1185">Reference proteome</keyword>
<sequence length="301" mass="34581">MRAIPRIDCHHHLWRPSLYSYPWLQPDAQRPTDIFPDLAPIAGDYWLNEYLQDVQAAGVVKSVHLDSGYVPTDPVGETRLLQNLADKYGFPHGIVARAALEQPDIQANLEAQTQYPNIRGVRHILNWHPDPAKRFTSRGDWMQDRHWLNGFALLARYNLSFDLQIWPQQMPAAAALVRRFPETSVILNHGGMPLWRDAQGWRVWQKGIRQLAAYDNVTVKISGPGMVFPHWTTEEIRPWIEEIIEVFGINRVMFASNFPVDKLYGGLIKLYQAFDTITANLSDSEARAVFYHNAARVYRLG</sequence>
<dbReference type="EMBL" id="SZPQ01000003">
    <property type="protein sequence ID" value="TKI07883.1"/>
    <property type="molecule type" value="Genomic_DNA"/>
</dbReference>
<feature type="domain" description="Amidohydrolase-related" evidence="2">
    <location>
        <begin position="7"/>
        <end position="300"/>
    </location>
</feature>
<dbReference type="SUPFAM" id="SSF51556">
    <property type="entry name" value="Metallo-dependent hydrolases"/>
    <property type="match status" value="1"/>
</dbReference>
<evidence type="ECO:0000313" key="3">
    <source>
        <dbReference type="EMBL" id="TKI07883.1"/>
    </source>
</evidence>